<accession>D8LE82</accession>
<dbReference type="Proteomes" id="UP000002630">
    <property type="component" value="Unassembled WGS sequence"/>
</dbReference>
<dbReference type="EMBL" id="FN649760">
    <property type="protein sequence ID" value="CBN74158.1"/>
    <property type="molecule type" value="Genomic_DNA"/>
</dbReference>
<protein>
    <submittedName>
        <fullName evidence="1">Uncharacterized protein</fullName>
    </submittedName>
</protein>
<organism evidence="1 2">
    <name type="scientific">Ectocarpus siliculosus</name>
    <name type="common">Brown alga</name>
    <name type="synonym">Conferva siliculosa</name>
    <dbReference type="NCBI Taxonomy" id="2880"/>
    <lineage>
        <taxon>Eukaryota</taxon>
        <taxon>Sar</taxon>
        <taxon>Stramenopiles</taxon>
        <taxon>Ochrophyta</taxon>
        <taxon>PX clade</taxon>
        <taxon>Phaeophyceae</taxon>
        <taxon>Ectocarpales</taxon>
        <taxon>Ectocarpaceae</taxon>
        <taxon>Ectocarpus</taxon>
    </lineage>
</organism>
<reference evidence="1 2" key="1">
    <citation type="journal article" date="2010" name="Nature">
        <title>The Ectocarpus genome and the independent evolution of multicellularity in brown algae.</title>
        <authorList>
            <person name="Cock J.M."/>
            <person name="Sterck L."/>
            <person name="Rouze P."/>
            <person name="Scornet D."/>
            <person name="Allen A.E."/>
            <person name="Amoutzias G."/>
            <person name="Anthouard V."/>
            <person name="Artiguenave F."/>
            <person name="Aury J.M."/>
            <person name="Badger J.H."/>
            <person name="Beszteri B."/>
            <person name="Billiau K."/>
            <person name="Bonnet E."/>
            <person name="Bothwell J.H."/>
            <person name="Bowler C."/>
            <person name="Boyen C."/>
            <person name="Brownlee C."/>
            <person name="Carrano C.J."/>
            <person name="Charrier B."/>
            <person name="Cho G.Y."/>
            <person name="Coelho S.M."/>
            <person name="Collen J."/>
            <person name="Corre E."/>
            <person name="Da Silva C."/>
            <person name="Delage L."/>
            <person name="Delaroque N."/>
            <person name="Dittami S.M."/>
            <person name="Doulbeau S."/>
            <person name="Elias M."/>
            <person name="Farnham G."/>
            <person name="Gachon C.M."/>
            <person name="Gschloessl B."/>
            <person name="Heesch S."/>
            <person name="Jabbari K."/>
            <person name="Jubin C."/>
            <person name="Kawai H."/>
            <person name="Kimura K."/>
            <person name="Kloareg B."/>
            <person name="Kupper F.C."/>
            <person name="Lang D."/>
            <person name="Le Bail A."/>
            <person name="Leblanc C."/>
            <person name="Lerouge P."/>
            <person name="Lohr M."/>
            <person name="Lopez P.J."/>
            <person name="Martens C."/>
            <person name="Maumus F."/>
            <person name="Michel G."/>
            <person name="Miranda-Saavedra D."/>
            <person name="Morales J."/>
            <person name="Moreau H."/>
            <person name="Motomura T."/>
            <person name="Nagasato C."/>
            <person name="Napoli C.A."/>
            <person name="Nelson D.R."/>
            <person name="Nyvall-Collen P."/>
            <person name="Peters A.F."/>
            <person name="Pommier C."/>
            <person name="Potin P."/>
            <person name="Poulain J."/>
            <person name="Quesneville H."/>
            <person name="Read B."/>
            <person name="Rensing S.A."/>
            <person name="Ritter A."/>
            <person name="Rousvoal S."/>
            <person name="Samanta M."/>
            <person name="Samson G."/>
            <person name="Schroeder D.C."/>
            <person name="Segurens B."/>
            <person name="Strittmatter M."/>
            <person name="Tonon T."/>
            <person name="Tregear J.W."/>
            <person name="Valentin K."/>
            <person name="von Dassow P."/>
            <person name="Yamagishi T."/>
            <person name="Van de Peer Y."/>
            <person name="Wincker P."/>
        </authorList>
    </citation>
    <scope>NUCLEOTIDE SEQUENCE [LARGE SCALE GENOMIC DNA]</scope>
    <source>
        <strain evidence="2">Ec32 / CCAP1310/4</strain>
    </source>
</reference>
<evidence type="ECO:0000313" key="1">
    <source>
        <dbReference type="EMBL" id="CBN74158.1"/>
    </source>
</evidence>
<name>D8LE82_ECTSI</name>
<dbReference type="AlphaFoldDB" id="D8LE82"/>
<dbReference type="OrthoDB" id="440128at2759"/>
<evidence type="ECO:0000313" key="2">
    <source>
        <dbReference type="Proteomes" id="UP000002630"/>
    </source>
</evidence>
<dbReference type="InParanoid" id="D8LE82"/>
<gene>
    <name evidence="1" type="ORF">Esi_0013_0073</name>
</gene>
<dbReference type="STRING" id="2880.D8LE82"/>
<keyword evidence="2" id="KW-1185">Reference proteome</keyword>
<proteinExistence type="predicted"/>
<sequence>MRLEAVRLERRSGNSKGVDSLMTKALQECPGSGVLWAEEALAAQRSEQKKIP</sequence>